<sequence>MPFSVSDVISLSQARATLSELAEQVKAGAEKIVTKNGESYIAIIDAERLDYYHQLEREHIHLLLIDDAGKGLDDVAAARVLDARTSLQAMKRRRAASSGV</sequence>
<comment type="similarity">
    <text evidence="1 2">Belongs to the phD/YefM antitoxin family.</text>
</comment>
<gene>
    <name evidence="3" type="ORF">DVS81_04665</name>
</gene>
<dbReference type="InterPro" id="IPR006442">
    <property type="entry name" value="Antitoxin_Phd/YefM"/>
</dbReference>
<comment type="function">
    <text evidence="2">Antitoxin component of a type II toxin-antitoxin (TA) system.</text>
</comment>
<dbReference type="Pfam" id="PF02604">
    <property type="entry name" value="PhdYeFM_antitox"/>
    <property type="match status" value="1"/>
</dbReference>
<evidence type="ECO:0000256" key="1">
    <source>
        <dbReference type="ARBA" id="ARBA00009981"/>
    </source>
</evidence>
<comment type="caution">
    <text evidence="3">The sequence shown here is derived from an EMBL/GenBank/DDBJ whole genome shotgun (WGS) entry which is preliminary data.</text>
</comment>
<accession>A0A369XNJ8</accession>
<dbReference type="InterPro" id="IPR036165">
    <property type="entry name" value="YefM-like_sf"/>
</dbReference>
<dbReference type="Gene3D" id="3.40.1620.10">
    <property type="entry name" value="YefM-like domain"/>
    <property type="match status" value="1"/>
</dbReference>
<evidence type="ECO:0000256" key="2">
    <source>
        <dbReference type="RuleBase" id="RU362080"/>
    </source>
</evidence>
<evidence type="ECO:0000313" key="3">
    <source>
        <dbReference type="EMBL" id="RDE51731.1"/>
    </source>
</evidence>
<dbReference type="EMBL" id="QPGA01000005">
    <property type="protein sequence ID" value="RDE51731.1"/>
    <property type="molecule type" value="Genomic_DNA"/>
</dbReference>
<protein>
    <recommendedName>
        <fullName evidence="2">Antitoxin</fullName>
    </recommendedName>
</protein>
<organism evidence="3 4">
    <name type="scientific">Candidatus Accumulibacter meliphilus</name>
    <dbReference type="NCBI Taxonomy" id="2211374"/>
    <lineage>
        <taxon>Bacteria</taxon>
        <taxon>Pseudomonadati</taxon>
        <taxon>Pseudomonadota</taxon>
        <taxon>Betaproteobacteria</taxon>
        <taxon>Candidatus Accumulibacter</taxon>
    </lineage>
</organism>
<dbReference type="NCBIfam" id="TIGR01552">
    <property type="entry name" value="phd_fam"/>
    <property type="match status" value="1"/>
</dbReference>
<dbReference type="AlphaFoldDB" id="A0A369XNJ8"/>
<reference evidence="3 4" key="1">
    <citation type="submission" date="2018-05" db="EMBL/GenBank/DDBJ databases">
        <title>Integrated omic analyses show evidence that a Ca. Accumulibacter phosphatis strain performs denitrification under micro-aerobic conditions.</title>
        <authorList>
            <person name="Camejo P.Y."/>
            <person name="Katherine M.D."/>
            <person name="Daniel N.R."/>
        </authorList>
    </citation>
    <scope>NUCLEOTIDE SEQUENCE [LARGE SCALE GENOMIC DNA]</scope>
    <source>
        <strain evidence="3">UW-LDO-IC</strain>
    </source>
</reference>
<proteinExistence type="inferred from homology"/>
<dbReference type="SUPFAM" id="SSF143120">
    <property type="entry name" value="YefM-like"/>
    <property type="match status" value="1"/>
</dbReference>
<dbReference type="Proteomes" id="UP000253831">
    <property type="component" value="Unassembled WGS sequence"/>
</dbReference>
<evidence type="ECO:0000313" key="4">
    <source>
        <dbReference type="Proteomes" id="UP000253831"/>
    </source>
</evidence>
<name>A0A369XNJ8_9PROT</name>